<dbReference type="Pfam" id="PF00201">
    <property type="entry name" value="UDPGT"/>
    <property type="match status" value="1"/>
</dbReference>
<protein>
    <recommendedName>
        <fullName evidence="5">UDP-glucuronosyltransferase</fullName>
        <ecNumber evidence="5">2.4.1.17</ecNumber>
    </recommendedName>
</protein>
<feature type="signal peptide" evidence="5">
    <location>
        <begin position="1"/>
        <end position="20"/>
    </location>
</feature>
<gene>
    <name evidence="6" type="ORF">B5V51_8936</name>
</gene>
<evidence type="ECO:0000313" key="6">
    <source>
        <dbReference type="EMBL" id="PCG65597.1"/>
    </source>
</evidence>
<dbReference type="AlphaFoldDB" id="A0A2A4J0B4"/>
<dbReference type="GO" id="GO:0016020">
    <property type="term" value="C:membrane"/>
    <property type="evidence" value="ECO:0007669"/>
    <property type="project" value="UniProtKB-SubCell"/>
</dbReference>
<reference evidence="6" key="1">
    <citation type="submission" date="2017-09" db="EMBL/GenBank/DDBJ databases">
        <title>Contemporary evolution of a Lepidopteran species, Heliothis virescens, in response to modern agricultural practices.</title>
        <authorList>
            <person name="Fritz M.L."/>
            <person name="Deyonke A.M."/>
            <person name="Papanicolaou A."/>
            <person name="Micinski S."/>
            <person name="Westbrook J."/>
            <person name="Gould F."/>
        </authorList>
    </citation>
    <scope>NUCLEOTIDE SEQUENCE [LARGE SCALE GENOMIC DNA]</scope>
    <source>
        <strain evidence="6">HvINT-</strain>
        <tissue evidence="6">Whole body</tissue>
    </source>
</reference>
<dbReference type="PROSITE" id="PS00375">
    <property type="entry name" value="UDPGT"/>
    <property type="match status" value="1"/>
</dbReference>
<feature type="transmembrane region" description="Helical" evidence="5">
    <location>
        <begin position="485"/>
        <end position="504"/>
    </location>
</feature>
<dbReference type="PANTHER" id="PTHR48043:SF114">
    <property type="entry name" value="IP04436P-RELATED"/>
    <property type="match status" value="1"/>
</dbReference>
<comment type="catalytic activity">
    <reaction evidence="5">
        <text>glucuronate acceptor + UDP-alpha-D-glucuronate = acceptor beta-D-glucuronoside + UDP + H(+)</text>
        <dbReference type="Rhea" id="RHEA:21032"/>
        <dbReference type="ChEBI" id="CHEBI:15378"/>
        <dbReference type="ChEBI" id="CHEBI:58052"/>
        <dbReference type="ChEBI" id="CHEBI:58223"/>
        <dbReference type="ChEBI" id="CHEBI:132367"/>
        <dbReference type="ChEBI" id="CHEBI:132368"/>
        <dbReference type="EC" id="2.4.1.17"/>
    </reaction>
</comment>
<dbReference type="GO" id="GO:0015020">
    <property type="term" value="F:glucuronosyltransferase activity"/>
    <property type="evidence" value="ECO:0007669"/>
    <property type="project" value="UniProtKB-EC"/>
</dbReference>
<keyword evidence="5" id="KW-0732">Signal</keyword>
<accession>A0A2A4J0B4</accession>
<evidence type="ECO:0000256" key="4">
    <source>
        <dbReference type="RuleBase" id="RU003718"/>
    </source>
</evidence>
<dbReference type="EMBL" id="NWSH01003979">
    <property type="protein sequence ID" value="PCG65597.1"/>
    <property type="molecule type" value="Genomic_DNA"/>
</dbReference>
<name>A0A2A4J0B4_HELVI</name>
<dbReference type="CDD" id="cd03784">
    <property type="entry name" value="GT1_Gtf-like"/>
    <property type="match status" value="1"/>
</dbReference>
<dbReference type="SUPFAM" id="SSF53756">
    <property type="entry name" value="UDP-Glycosyltransferase/glycogen phosphorylase"/>
    <property type="match status" value="1"/>
</dbReference>
<keyword evidence="2 4" id="KW-0328">Glycosyltransferase</keyword>
<evidence type="ECO:0000256" key="3">
    <source>
        <dbReference type="ARBA" id="ARBA00022679"/>
    </source>
</evidence>
<dbReference type="FunFam" id="3.40.50.2000:FF:000050">
    <property type="entry name" value="UDP-glucuronosyltransferase"/>
    <property type="match status" value="1"/>
</dbReference>
<keyword evidence="5" id="KW-0472">Membrane</keyword>
<dbReference type="EC" id="2.4.1.17" evidence="5"/>
<sequence>MAYKFTAGLFLLTLLVSSEALRILVCFPMTSKSHSILGHGYANRLLEAGHEVVHLTSYPSRKVVQNLTEIDVSYLQDFFKEATEKDDAFKLKNMIGKKNFEESLLFFYFVFTMHKNIITDPNVIKLLSDRKEKFDAVILEWFFTEITAGIPALFECPLIWACSTEPHWQALRLIDEIPNPAYTLDLFSSNRIPLTFWQRVEELWKVVKRNVQLAIYYPFEKWAYNSIYSEIAAKRGVTLPSYDEARYNGSFMFLNAHPSIGGSMKLPQNVVNIAGYHIEKTKPLPKDLQKLMDEAKHGVIYFSMGSIVKSDGMSEEMKRSLLDMFSKYEQTVIWKFESDLTDLPPNVHLVKWAPQPSILAHPNLKLFITHGGQLSTSEAIHYGVPLVGLPVMADQHYNMRSVETKGFGIKVTLAEDMAPELDAAVRKILTDQMYTNRAKELSTLFHDRVMPPGAALAHWVEFVVRNRGAPHLRSPAIAVPLYQKLYLDLGVVLAIFIGFIWKLVKYVLSRRSHKNNKKKRS</sequence>
<dbReference type="PANTHER" id="PTHR48043">
    <property type="entry name" value="EG:EG0003.4 PROTEIN-RELATED"/>
    <property type="match status" value="1"/>
</dbReference>
<dbReference type="InterPro" id="IPR050271">
    <property type="entry name" value="UDP-glycosyltransferase"/>
</dbReference>
<keyword evidence="5" id="KW-1133">Transmembrane helix</keyword>
<comment type="caution">
    <text evidence="6">The sequence shown here is derived from an EMBL/GenBank/DDBJ whole genome shotgun (WGS) entry which is preliminary data.</text>
</comment>
<evidence type="ECO:0000256" key="5">
    <source>
        <dbReference type="RuleBase" id="RU362059"/>
    </source>
</evidence>
<dbReference type="Gene3D" id="3.40.50.2000">
    <property type="entry name" value="Glycogen Phosphorylase B"/>
    <property type="match status" value="1"/>
</dbReference>
<dbReference type="InterPro" id="IPR002213">
    <property type="entry name" value="UDP_glucos_trans"/>
</dbReference>
<keyword evidence="3 4" id="KW-0808">Transferase</keyword>
<evidence type="ECO:0000256" key="2">
    <source>
        <dbReference type="ARBA" id="ARBA00022676"/>
    </source>
</evidence>
<comment type="similarity">
    <text evidence="1 4">Belongs to the UDP-glycosyltransferase family.</text>
</comment>
<evidence type="ECO:0000256" key="1">
    <source>
        <dbReference type="ARBA" id="ARBA00009995"/>
    </source>
</evidence>
<organism evidence="6">
    <name type="scientific">Heliothis virescens</name>
    <name type="common">Tobacco budworm moth</name>
    <dbReference type="NCBI Taxonomy" id="7102"/>
    <lineage>
        <taxon>Eukaryota</taxon>
        <taxon>Metazoa</taxon>
        <taxon>Ecdysozoa</taxon>
        <taxon>Arthropoda</taxon>
        <taxon>Hexapoda</taxon>
        <taxon>Insecta</taxon>
        <taxon>Pterygota</taxon>
        <taxon>Neoptera</taxon>
        <taxon>Endopterygota</taxon>
        <taxon>Lepidoptera</taxon>
        <taxon>Glossata</taxon>
        <taxon>Ditrysia</taxon>
        <taxon>Noctuoidea</taxon>
        <taxon>Noctuidae</taxon>
        <taxon>Heliothinae</taxon>
        <taxon>Heliothis</taxon>
    </lineage>
</organism>
<comment type="subcellular location">
    <subcellularLocation>
        <location evidence="5">Membrane</location>
        <topology evidence="5">Single-pass membrane protein</topology>
    </subcellularLocation>
</comment>
<keyword evidence="5" id="KW-0812">Transmembrane</keyword>
<proteinExistence type="inferred from homology"/>
<feature type="chain" id="PRO_5011819765" description="UDP-glucuronosyltransferase" evidence="5">
    <location>
        <begin position="21"/>
        <end position="521"/>
    </location>
</feature>
<dbReference type="InterPro" id="IPR035595">
    <property type="entry name" value="UDP_glycos_trans_CS"/>
</dbReference>